<comment type="similarity">
    <text evidence="1">Belongs to the carbohydrate kinase PfkB family.</text>
</comment>
<dbReference type="EMBL" id="JAGDYM010000011">
    <property type="protein sequence ID" value="MBO1902445.1"/>
    <property type="molecule type" value="Genomic_DNA"/>
</dbReference>
<evidence type="ECO:0000256" key="3">
    <source>
        <dbReference type="ARBA" id="ARBA00022777"/>
    </source>
</evidence>
<keyword evidence="2" id="KW-0808">Transferase</keyword>
<keyword evidence="3 5" id="KW-0418">Kinase</keyword>
<name>A0A939MM74_9MICO</name>
<keyword evidence="6" id="KW-1185">Reference proteome</keyword>
<accession>A0A939MM74</accession>
<comment type="caution">
    <text evidence="5">The sequence shown here is derived from an EMBL/GenBank/DDBJ whole genome shotgun (WGS) entry which is preliminary data.</text>
</comment>
<evidence type="ECO:0000259" key="4">
    <source>
        <dbReference type="Pfam" id="PF00294"/>
    </source>
</evidence>
<dbReference type="PANTHER" id="PTHR43320">
    <property type="entry name" value="SUGAR KINASE"/>
    <property type="match status" value="1"/>
</dbReference>
<evidence type="ECO:0000256" key="1">
    <source>
        <dbReference type="ARBA" id="ARBA00010688"/>
    </source>
</evidence>
<sequence>MTEFPDEHRSQPPELDVLCIGETMVMVTPEAPGALTAPGTSLRLSIGGAESNVAMSLAQFGVATGWWSRLSRDPLGRFVRDLIADHGVDVSGVRFDEARHTGLYLKDQSSGETRVTYYREGSAASAMSPADRGSLPRWRRILHLSGITPALSGTAGALVDELLRAPRAEGQRISFDINHRPALWDAREAGPRLRELAAQADIVFVGLDEANRIWQTPGPDEVRALLPRVAQLVVKDGPRAATAYVAGESFRVSTPPADVTEVVGAGDAFAAGFLAAELRGRSPQEALMIGHLAAREAIKITADVPVLPSFDALVRDAARIWGPGPATESPSPASLRRN</sequence>
<evidence type="ECO:0000313" key="6">
    <source>
        <dbReference type="Proteomes" id="UP000664382"/>
    </source>
</evidence>
<dbReference type="AlphaFoldDB" id="A0A939MM74"/>
<dbReference type="InterPro" id="IPR011611">
    <property type="entry name" value="PfkB_dom"/>
</dbReference>
<evidence type="ECO:0000313" key="5">
    <source>
        <dbReference type="EMBL" id="MBO1902445.1"/>
    </source>
</evidence>
<dbReference type="PANTHER" id="PTHR43320:SF2">
    <property type="entry name" value="2-DEHYDRO-3-DEOXYGLUCONOKINASE_2-DEHYDRO-3-DEOXYGALACTONOKINASE"/>
    <property type="match status" value="1"/>
</dbReference>
<dbReference type="Gene3D" id="3.40.1190.20">
    <property type="match status" value="1"/>
</dbReference>
<feature type="domain" description="Carbohydrate kinase PfkB" evidence="4">
    <location>
        <begin position="16"/>
        <end position="298"/>
    </location>
</feature>
<dbReference type="InterPro" id="IPR029056">
    <property type="entry name" value="Ribokinase-like"/>
</dbReference>
<protein>
    <submittedName>
        <fullName evidence="5">Sugar kinase</fullName>
    </submittedName>
</protein>
<dbReference type="RefSeq" id="WP_208098199.1">
    <property type="nucleotide sequence ID" value="NZ_JAGDYM010000011.1"/>
</dbReference>
<dbReference type="InterPro" id="IPR052700">
    <property type="entry name" value="Carb_kinase_PfkB-like"/>
</dbReference>
<proteinExistence type="inferred from homology"/>
<dbReference type="GO" id="GO:0016301">
    <property type="term" value="F:kinase activity"/>
    <property type="evidence" value="ECO:0007669"/>
    <property type="project" value="UniProtKB-KW"/>
</dbReference>
<organism evidence="5 6">
    <name type="scientific">Leucobacter weissii</name>
    <dbReference type="NCBI Taxonomy" id="1983706"/>
    <lineage>
        <taxon>Bacteria</taxon>
        <taxon>Bacillati</taxon>
        <taxon>Actinomycetota</taxon>
        <taxon>Actinomycetes</taxon>
        <taxon>Micrococcales</taxon>
        <taxon>Microbacteriaceae</taxon>
        <taxon>Leucobacter</taxon>
    </lineage>
</organism>
<gene>
    <name evidence="5" type="ORF">J4H92_10845</name>
</gene>
<dbReference type="Pfam" id="PF00294">
    <property type="entry name" value="PfkB"/>
    <property type="match status" value="1"/>
</dbReference>
<reference evidence="5" key="1">
    <citation type="submission" date="2021-03" db="EMBL/GenBank/DDBJ databases">
        <title>Leucobacter chromiisoli sp. nov., isolated from chromium-containing soil of chemical plant.</title>
        <authorList>
            <person name="Xu Z."/>
        </authorList>
    </citation>
    <scope>NUCLEOTIDE SEQUENCE</scope>
    <source>
        <strain evidence="5">S27</strain>
    </source>
</reference>
<dbReference type="CDD" id="cd01166">
    <property type="entry name" value="KdgK"/>
    <property type="match status" value="1"/>
</dbReference>
<evidence type="ECO:0000256" key="2">
    <source>
        <dbReference type="ARBA" id="ARBA00022679"/>
    </source>
</evidence>
<dbReference type="Proteomes" id="UP000664382">
    <property type="component" value="Unassembled WGS sequence"/>
</dbReference>
<dbReference type="SUPFAM" id="SSF53613">
    <property type="entry name" value="Ribokinase-like"/>
    <property type="match status" value="1"/>
</dbReference>